<keyword evidence="7" id="KW-0732">Signal</keyword>
<dbReference type="Gene3D" id="1.10.760.10">
    <property type="entry name" value="Cytochrome c-like domain"/>
    <property type="match status" value="1"/>
</dbReference>
<evidence type="ECO:0000256" key="1">
    <source>
        <dbReference type="ARBA" id="ARBA00022448"/>
    </source>
</evidence>
<evidence type="ECO:0000256" key="2">
    <source>
        <dbReference type="ARBA" id="ARBA00022617"/>
    </source>
</evidence>
<gene>
    <name evidence="9" type="ORF">CIT37_21425</name>
</gene>
<dbReference type="InterPro" id="IPR036909">
    <property type="entry name" value="Cyt_c-like_dom_sf"/>
</dbReference>
<dbReference type="Proteomes" id="UP000215703">
    <property type="component" value="Chromosome"/>
</dbReference>
<keyword evidence="2 6" id="KW-0349">Heme</keyword>
<evidence type="ECO:0000256" key="7">
    <source>
        <dbReference type="SAM" id="SignalP"/>
    </source>
</evidence>
<dbReference type="GO" id="GO:0020037">
    <property type="term" value="F:heme binding"/>
    <property type="evidence" value="ECO:0007669"/>
    <property type="project" value="InterPro"/>
</dbReference>
<keyword evidence="4" id="KW-0249">Electron transport</keyword>
<keyword evidence="5 6" id="KW-0408">Iron</keyword>
<dbReference type="GO" id="GO:0009055">
    <property type="term" value="F:electron transfer activity"/>
    <property type="evidence" value="ECO:0007669"/>
    <property type="project" value="InterPro"/>
</dbReference>
<keyword evidence="3 6" id="KW-0479">Metal-binding</keyword>
<reference evidence="9 10" key="1">
    <citation type="journal article" date="2014" name="Int. J. Syst. Evol. Microbiol.">
        <title>Bradyrhizobium ottawaense sp. nov., a symbiotic nitrogen fixing bacterium from root nodules of soybeans in Canada.</title>
        <authorList>
            <person name="Yu X."/>
            <person name="Cloutier S."/>
            <person name="Tambong J.T."/>
            <person name="Bromfield E.S."/>
        </authorList>
    </citation>
    <scope>NUCLEOTIDE SEQUENCE [LARGE SCALE GENOMIC DNA]</scope>
    <source>
        <strain evidence="9 10">OO99</strain>
    </source>
</reference>
<evidence type="ECO:0000313" key="9">
    <source>
        <dbReference type="EMBL" id="AWL94434.1"/>
    </source>
</evidence>
<accession>A0A2U8PAA9</accession>
<dbReference type="EMBL" id="CP029425">
    <property type="protein sequence ID" value="AWL94434.1"/>
    <property type="molecule type" value="Genomic_DNA"/>
</dbReference>
<dbReference type="InterPro" id="IPR009056">
    <property type="entry name" value="Cyt_c-like_dom"/>
</dbReference>
<dbReference type="KEGG" id="bot:CIT37_21425"/>
<dbReference type="AlphaFoldDB" id="A0A2U8PAA9"/>
<dbReference type="GO" id="GO:0046872">
    <property type="term" value="F:metal ion binding"/>
    <property type="evidence" value="ECO:0007669"/>
    <property type="project" value="UniProtKB-KW"/>
</dbReference>
<reference evidence="9 10" key="2">
    <citation type="journal article" date="2017" name="Syst. Appl. Microbiol.">
        <title>Soybeans inoculated with root zone soils of Canadian native legumes harbour diverse and novel Bradyrhizobium spp. that possess agricultural potential.</title>
        <authorList>
            <person name="Bromfield E.S.P."/>
            <person name="Cloutier S."/>
            <person name="Tambong J.T."/>
            <person name="Tran Thi T.V."/>
        </authorList>
    </citation>
    <scope>NUCLEOTIDE SEQUENCE [LARGE SCALE GENOMIC DNA]</scope>
    <source>
        <strain evidence="9 10">OO99</strain>
    </source>
</reference>
<organism evidence="9 10">
    <name type="scientific">Bradyrhizobium ottawaense</name>
    <dbReference type="NCBI Taxonomy" id="931866"/>
    <lineage>
        <taxon>Bacteria</taxon>
        <taxon>Pseudomonadati</taxon>
        <taxon>Pseudomonadota</taxon>
        <taxon>Alphaproteobacteria</taxon>
        <taxon>Hyphomicrobiales</taxon>
        <taxon>Nitrobacteraceae</taxon>
        <taxon>Bradyrhizobium</taxon>
    </lineage>
</organism>
<proteinExistence type="predicted"/>
<evidence type="ECO:0000256" key="4">
    <source>
        <dbReference type="ARBA" id="ARBA00022982"/>
    </source>
</evidence>
<dbReference type="PRINTS" id="PR00604">
    <property type="entry name" value="CYTCHRMECIAB"/>
</dbReference>
<dbReference type="InterPro" id="IPR002327">
    <property type="entry name" value="Cyt_c_1A/1B"/>
</dbReference>
<evidence type="ECO:0000313" key="10">
    <source>
        <dbReference type="Proteomes" id="UP000215703"/>
    </source>
</evidence>
<feature type="chain" id="PRO_5016151578" evidence="7">
    <location>
        <begin position="38"/>
        <end position="143"/>
    </location>
</feature>
<evidence type="ECO:0000256" key="3">
    <source>
        <dbReference type="ARBA" id="ARBA00022723"/>
    </source>
</evidence>
<dbReference type="Pfam" id="PF00034">
    <property type="entry name" value="Cytochrom_C"/>
    <property type="match status" value="1"/>
</dbReference>
<dbReference type="SUPFAM" id="SSF46626">
    <property type="entry name" value="Cytochrome c"/>
    <property type="match status" value="1"/>
</dbReference>
<evidence type="ECO:0000256" key="6">
    <source>
        <dbReference type="PROSITE-ProRule" id="PRU00433"/>
    </source>
</evidence>
<name>A0A2U8PAA9_9BRAD</name>
<dbReference type="PROSITE" id="PS51007">
    <property type="entry name" value="CYTC"/>
    <property type="match status" value="1"/>
</dbReference>
<feature type="signal peptide" evidence="7">
    <location>
        <begin position="1"/>
        <end position="37"/>
    </location>
</feature>
<sequence length="143" mass="15348">MEAQMQPRLQSSPFQWLRPVAGAGALTLLVSVPSSLAQQPASDAAAQQAFNNSCRTCHSVKKGDNRLGPNLNKIVGRKAGSLPDYNYSFSMKEAGFVWDQDKLTRFMVKPDEVVSGNKMQPYGGVSAEDAAKVVAYLQAAGGQ</sequence>
<protein>
    <submittedName>
        <fullName evidence="9">Cytochrome C</fullName>
    </submittedName>
</protein>
<feature type="domain" description="Cytochrome c" evidence="8">
    <location>
        <begin position="41"/>
        <end position="141"/>
    </location>
</feature>
<evidence type="ECO:0000256" key="5">
    <source>
        <dbReference type="ARBA" id="ARBA00023004"/>
    </source>
</evidence>
<dbReference type="PANTHER" id="PTHR11961">
    <property type="entry name" value="CYTOCHROME C"/>
    <property type="match status" value="1"/>
</dbReference>
<keyword evidence="1" id="KW-0813">Transport</keyword>
<evidence type="ECO:0000259" key="8">
    <source>
        <dbReference type="PROSITE" id="PS51007"/>
    </source>
</evidence>